<evidence type="ECO:0000256" key="1">
    <source>
        <dbReference type="SAM" id="MobiDB-lite"/>
    </source>
</evidence>
<feature type="domain" description="VQ" evidence="2">
    <location>
        <begin position="70"/>
        <end position="94"/>
    </location>
</feature>
<organism evidence="3 4">
    <name type="scientific">Kingdonia uniflora</name>
    <dbReference type="NCBI Taxonomy" id="39325"/>
    <lineage>
        <taxon>Eukaryota</taxon>
        <taxon>Viridiplantae</taxon>
        <taxon>Streptophyta</taxon>
        <taxon>Embryophyta</taxon>
        <taxon>Tracheophyta</taxon>
        <taxon>Spermatophyta</taxon>
        <taxon>Magnoliopsida</taxon>
        <taxon>Ranunculales</taxon>
        <taxon>Circaeasteraceae</taxon>
        <taxon>Kingdonia</taxon>
    </lineage>
</organism>
<sequence length="220" mass="24310">MSPSKSNASSNVVVVDDLSVKNKEGARECSLKINKDSHRIRKSPSMSSISSLASIKPQPQQQRLPVIIYTHPPKVIHTKKSEFMALVQKLTGMSKPIDNKAHHKSQDPPLCMSSNATDVNTRNIGNGVSWIVSEESYGLTVNGGHVNASYVQGIPSGYELSNYPYISDVQHFTQQHSGDFFSSAAQPFYRYSDPNPMFFSPNPINYISPSVFEVTNGFQD</sequence>
<proteinExistence type="predicted"/>
<dbReference type="Proteomes" id="UP000541444">
    <property type="component" value="Unassembled WGS sequence"/>
</dbReference>
<dbReference type="InterPro" id="IPR039607">
    <property type="entry name" value="VQ_8/17/18/20/21/25"/>
</dbReference>
<evidence type="ECO:0000313" key="3">
    <source>
        <dbReference type="EMBL" id="KAF6165767.1"/>
    </source>
</evidence>
<protein>
    <recommendedName>
        <fullName evidence="2">VQ domain-containing protein</fullName>
    </recommendedName>
</protein>
<accession>A0A7J7NF31</accession>
<dbReference type="GO" id="GO:0005634">
    <property type="term" value="C:nucleus"/>
    <property type="evidence" value="ECO:0007669"/>
    <property type="project" value="TreeGrafter"/>
</dbReference>
<dbReference type="EMBL" id="JACGCM010000816">
    <property type="protein sequence ID" value="KAF6165767.1"/>
    <property type="molecule type" value="Genomic_DNA"/>
</dbReference>
<gene>
    <name evidence="3" type="ORF">GIB67_012664</name>
</gene>
<dbReference type="Pfam" id="PF05678">
    <property type="entry name" value="VQ"/>
    <property type="match status" value="1"/>
</dbReference>
<dbReference type="InterPro" id="IPR008889">
    <property type="entry name" value="VQ"/>
</dbReference>
<dbReference type="PANTHER" id="PTHR33143:SF6">
    <property type="entry name" value="OS08G0102900 PROTEIN"/>
    <property type="match status" value="1"/>
</dbReference>
<dbReference type="PANTHER" id="PTHR33143">
    <property type="entry name" value="F16F4.1 PROTEIN-RELATED"/>
    <property type="match status" value="1"/>
</dbReference>
<dbReference type="AlphaFoldDB" id="A0A7J7NF31"/>
<evidence type="ECO:0000313" key="4">
    <source>
        <dbReference type="Proteomes" id="UP000541444"/>
    </source>
</evidence>
<reference evidence="3 4" key="1">
    <citation type="journal article" date="2020" name="IScience">
        <title>Genome Sequencing of the Endangered Kingdonia uniflora (Circaeasteraceae, Ranunculales) Reveals Potential Mechanisms of Evolutionary Specialization.</title>
        <authorList>
            <person name="Sun Y."/>
            <person name="Deng T."/>
            <person name="Zhang A."/>
            <person name="Moore M.J."/>
            <person name="Landis J.B."/>
            <person name="Lin N."/>
            <person name="Zhang H."/>
            <person name="Zhang X."/>
            <person name="Huang J."/>
            <person name="Zhang X."/>
            <person name="Sun H."/>
            <person name="Wang H."/>
        </authorList>
    </citation>
    <scope>NUCLEOTIDE SEQUENCE [LARGE SCALE GENOMIC DNA]</scope>
    <source>
        <strain evidence="3">TB1705</strain>
        <tissue evidence="3">Leaf</tissue>
    </source>
</reference>
<keyword evidence="4" id="KW-1185">Reference proteome</keyword>
<feature type="compositionally biased region" description="Basic and acidic residues" evidence="1">
    <location>
        <begin position="97"/>
        <end position="106"/>
    </location>
</feature>
<dbReference type="OrthoDB" id="1917757at2759"/>
<feature type="region of interest" description="Disordered" evidence="1">
    <location>
        <begin position="96"/>
        <end position="116"/>
    </location>
</feature>
<comment type="caution">
    <text evidence="3">The sequence shown here is derived from an EMBL/GenBank/DDBJ whole genome shotgun (WGS) entry which is preliminary data.</text>
</comment>
<name>A0A7J7NF31_9MAGN</name>
<evidence type="ECO:0000259" key="2">
    <source>
        <dbReference type="Pfam" id="PF05678"/>
    </source>
</evidence>